<name>A0A1S9RP97_PENBI</name>
<evidence type="ECO:0008006" key="3">
    <source>
        <dbReference type="Google" id="ProtNLM"/>
    </source>
</evidence>
<gene>
    <name evidence="1" type="ORF">PEBR_17888</name>
</gene>
<dbReference type="PANTHER" id="PTHR42085">
    <property type="entry name" value="F-BOX DOMAIN-CONTAINING PROTEIN"/>
    <property type="match status" value="1"/>
</dbReference>
<evidence type="ECO:0000313" key="1">
    <source>
        <dbReference type="EMBL" id="OOQ87333.1"/>
    </source>
</evidence>
<dbReference type="EMBL" id="LJBN01000126">
    <property type="protein sequence ID" value="OOQ87333.1"/>
    <property type="molecule type" value="Genomic_DNA"/>
</dbReference>
<organism evidence="1 2">
    <name type="scientific">Penicillium brasilianum</name>
    <dbReference type="NCBI Taxonomy" id="104259"/>
    <lineage>
        <taxon>Eukaryota</taxon>
        <taxon>Fungi</taxon>
        <taxon>Dikarya</taxon>
        <taxon>Ascomycota</taxon>
        <taxon>Pezizomycotina</taxon>
        <taxon>Eurotiomycetes</taxon>
        <taxon>Eurotiomycetidae</taxon>
        <taxon>Eurotiales</taxon>
        <taxon>Aspergillaceae</taxon>
        <taxon>Penicillium</taxon>
    </lineage>
</organism>
<dbReference type="Proteomes" id="UP000190744">
    <property type="component" value="Unassembled WGS sequence"/>
</dbReference>
<comment type="caution">
    <text evidence="1">The sequence shown here is derived from an EMBL/GenBank/DDBJ whole genome shotgun (WGS) entry which is preliminary data.</text>
</comment>
<dbReference type="InterPro" id="IPR038883">
    <property type="entry name" value="AN11006-like"/>
</dbReference>
<dbReference type="AlphaFoldDB" id="A0A1S9RP97"/>
<dbReference type="PANTHER" id="PTHR42085:SF8">
    <property type="entry name" value="F-BOX DOMAIN-CONTAINING PROTEIN"/>
    <property type="match status" value="1"/>
</dbReference>
<accession>A0A1S9RP97</accession>
<proteinExistence type="predicted"/>
<protein>
    <recommendedName>
        <fullName evidence="3">F-box domain protein</fullName>
    </recommendedName>
</protein>
<reference evidence="2" key="1">
    <citation type="submission" date="2015-09" db="EMBL/GenBank/DDBJ databases">
        <authorList>
            <person name="Fill T.P."/>
            <person name="Baretta J.F."/>
            <person name="de Almeida L.G."/>
            <person name="Rocha M."/>
            <person name="de Souza D.H."/>
            <person name="Malavazi I."/>
            <person name="Cerdeira L.T."/>
            <person name="Hong H."/>
            <person name="Samborskyy M."/>
            <person name="de Vasconcelos A.T."/>
            <person name="Leadlay P."/>
            <person name="Rodrigues-Filho E."/>
        </authorList>
    </citation>
    <scope>NUCLEOTIDE SEQUENCE [LARGE SCALE GENOMIC DNA]</scope>
    <source>
        <strain evidence="2">LaBioMMi 136</strain>
    </source>
</reference>
<evidence type="ECO:0000313" key="2">
    <source>
        <dbReference type="Proteomes" id="UP000190744"/>
    </source>
</evidence>
<sequence length="239" mass="27686">MPVSFLSLPAELRNEIYIYLLVRREPIDPWNDHELVPNLLSTISIILHEARSLLYGHNRFDITLSTLISHFFDTIGLVNASHLQFIRIAFPGPLDLENDISLEEDRLHVLEKIQSYSTNLKTLILAAESTSTKENRLDSLDSPTIYAKALALVAARFRTISSLQEIIVDAYEEGPSSDIRRKMESHGWILNVVEPVEDEEWNNDRPWDDVEDDEFLYDDYDDDDYDIDNDSDFWRRAAD</sequence>